<dbReference type="RefSeq" id="WP_119745075.1">
    <property type="nucleotide sequence ID" value="NZ_QVRA01000005.1"/>
</dbReference>
<accession>A0A418YUU4</accession>
<sequence>MSDLFGDGQFSLFGETGDRMSNPQQASMVPDPDQVRQRLHALLDTARNARTMPWTEKKARVWQIVFPNMANWLPEAEADQLRFEFSREIERLKKAA</sequence>
<organism evidence="2 3">
    <name type="scientific">Sphingobium terrigena</name>
    <dbReference type="NCBI Taxonomy" id="2304063"/>
    <lineage>
        <taxon>Bacteria</taxon>
        <taxon>Pseudomonadati</taxon>
        <taxon>Pseudomonadota</taxon>
        <taxon>Alphaproteobacteria</taxon>
        <taxon>Sphingomonadales</taxon>
        <taxon>Sphingomonadaceae</taxon>
        <taxon>Sphingobium</taxon>
    </lineage>
</organism>
<gene>
    <name evidence="2" type="ORF">D0Z70_07855</name>
</gene>
<protein>
    <submittedName>
        <fullName evidence="2">Uncharacterized protein</fullName>
    </submittedName>
</protein>
<evidence type="ECO:0000256" key="1">
    <source>
        <dbReference type="SAM" id="MobiDB-lite"/>
    </source>
</evidence>
<evidence type="ECO:0000313" key="2">
    <source>
        <dbReference type="EMBL" id="RJG55934.1"/>
    </source>
</evidence>
<reference evidence="2 3" key="1">
    <citation type="submission" date="2018-08" db="EMBL/GenBank/DDBJ databases">
        <title>Sphingobium sp. EO9.</title>
        <authorList>
            <person name="Park Y."/>
            <person name="Kim K.H."/>
            <person name="Jeon C.O."/>
        </authorList>
    </citation>
    <scope>NUCLEOTIDE SEQUENCE [LARGE SCALE GENOMIC DNA]</scope>
    <source>
        <strain evidence="2 3">EO9</strain>
    </source>
</reference>
<dbReference type="Proteomes" id="UP000283469">
    <property type="component" value="Unassembled WGS sequence"/>
</dbReference>
<dbReference type="AlphaFoldDB" id="A0A418YUU4"/>
<dbReference type="OrthoDB" id="8420544at2"/>
<evidence type="ECO:0000313" key="3">
    <source>
        <dbReference type="Proteomes" id="UP000283469"/>
    </source>
</evidence>
<comment type="caution">
    <text evidence="2">The sequence shown here is derived from an EMBL/GenBank/DDBJ whole genome shotgun (WGS) entry which is preliminary data.</text>
</comment>
<name>A0A418YUU4_9SPHN</name>
<keyword evidence="3" id="KW-1185">Reference proteome</keyword>
<feature type="region of interest" description="Disordered" evidence="1">
    <location>
        <begin position="13"/>
        <end position="32"/>
    </location>
</feature>
<proteinExistence type="predicted"/>
<dbReference type="EMBL" id="QVRA01000005">
    <property type="protein sequence ID" value="RJG55934.1"/>
    <property type="molecule type" value="Genomic_DNA"/>
</dbReference>